<feature type="transmembrane region" description="Helical" evidence="1">
    <location>
        <begin position="31"/>
        <end position="52"/>
    </location>
</feature>
<feature type="transmembrane region" description="Helical" evidence="1">
    <location>
        <begin position="173"/>
        <end position="193"/>
    </location>
</feature>
<dbReference type="Proteomes" id="UP000234950">
    <property type="component" value="Unassembled WGS sequence"/>
</dbReference>
<dbReference type="PANTHER" id="PTHR36834:SF1">
    <property type="entry name" value="INTEGRAL MEMBRANE PROTEIN"/>
    <property type="match status" value="1"/>
</dbReference>
<dbReference type="AlphaFoldDB" id="A0A2N5HE53"/>
<protein>
    <submittedName>
        <fullName evidence="3">VanZ family protein</fullName>
    </submittedName>
</protein>
<keyword evidence="4" id="KW-1185">Reference proteome</keyword>
<evidence type="ECO:0000313" key="3">
    <source>
        <dbReference type="EMBL" id="PLS03788.1"/>
    </source>
</evidence>
<evidence type="ECO:0000313" key="4">
    <source>
        <dbReference type="Proteomes" id="UP000234950"/>
    </source>
</evidence>
<feature type="transmembrane region" description="Helical" evidence="1">
    <location>
        <begin position="5"/>
        <end position="25"/>
    </location>
</feature>
<keyword evidence="1" id="KW-0812">Transmembrane</keyword>
<dbReference type="PANTHER" id="PTHR36834">
    <property type="entry name" value="MEMBRANE PROTEIN-RELATED"/>
    <property type="match status" value="1"/>
</dbReference>
<keyword evidence="1" id="KW-0472">Membrane</keyword>
<keyword evidence="1" id="KW-1133">Transmembrane helix</keyword>
<reference evidence="3 4" key="1">
    <citation type="submission" date="2017-11" db="EMBL/GenBank/DDBJ databases">
        <title>Comparitive Functional Genomics of Dry Heat Resistant strains isolated from the Viking Spacecraft.</title>
        <authorList>
            <person name="Seuylemezian A."/>
            <person name="Cooper K."/>
            <person name="Vaishampayan P."/>
        </authorList>
    </citation>
    <scope>NUCLEOTIDE SEQUENCE [LARGE SCALE GENOMIC DNA]</scope>
    <source>
        <strain evidence="3 4">V32-6</strain>
    </source>
</reference>
<proteinExistence type="predicted"/>
<dbReference type="InterPro" id="IPR053150">
    <property type="entry name" value="Teicoplanin_resist-assoc"/>
</dbReference>
<name>A0A2N5HE53_9BACI</name>
<dbReference type="Pfam" id="PF04892">
    <property type="entry name" value="VanZ"/>
    <property type="match status" value="1"/>
</dbReference>
<feature type="transmembrane region" description="Helical" evidence="1">
    <location>
        <begin position="64"/>
        <end position="83"/>
    </location>
</feature>
<organism evidence="3 4">
    <name type="scientific">Neobacillus cucumis</name>
    <dbReference type="NCBI Taxonomy" id="1740721"/>
    <lineage>
        <taxon>Bacteria</taxon>
        <taxon>Bacillati</taxon>
        <taxon>Bacillota</taxon>
        <taxon>Bacilli</taxon>
        <taxon>Bacillales</taxon>
        <taxon>Bacillaceae</taxon>
        <taxon>Neobacillus</taxon>
    </lineage>
</organism>
<dbReference type="InterPro" id="IPR006976">
    <property type="entry name" value="VanZ-like"/>
</dbReference>
<feature type="transmembrane region" description="Helical" evidence="1">
    <location>
        <begin position="114"/>
        <end position="136"/>
    </location>
</feature>
<comment type="caution">
    <text evidence="3">The sequence shown here is derived from an EMBL/GenBank/DDBJ whole genome shotgun (WGS) entry which is preliminary data.</text>
</comment>
<dbReference type="OrthoDB" id="4822551at2"/>
<gene>
    <name evidence="3" type="ORF">CVD27_14040</name>
</gene>
<evidence type="ECO:0000256" key="1">
    <source>
        <dbReference type="SAM" id="Phobius"/>
    </source>
</evidence>
<accession>A0A2N5HE53</accession>
<dbReference type="EMBL" id="PGVE01000052">
    <property type="protein sequence ID" value="PLS03788.1"/>
    <property type="molecule type" value="Genomic_DNA"/>
</dbReference>
<sequence>MNKKLLWISLGISQVLYVCLLPVWFRLLSYLHPAVLGVIWMCLTIFVLFVVYYAGKGIIQISKILLKITITVYTVGLLILLFFRPASQDYSQINYIPFKTIGGFLLDEGNFLVAFYNLTANILLFVPFGVVALMFFRGLSRWNLILISAACITLIEILQHFTKRGSMDIDDLILNVLGVWIGYLISPVIQNVVKLRVR</sequence>
<feature type="transmembrane region" description="Helical" evidence="1">
    <location>
        <begin position="143"/>
        <end position="161"/>
    </location>
</feature>
<evidence type="ECO:0000259" key="2">
    <source>
        <dbReference type="Pfam" id="PF04892"/>
    </source>
</evidence>
<feature type="domain" description="VanZ-like" evidence="2">
    <location>
        <begin position="72"/>
        <end position="189"/>
    </location>
</feature>